<sequence>MAAPPPGKWPSSEVDGKVALIHGGSEGQGLAFAREFTSRGCRVVLIGKSLPRSAAGSAGGESSDASVRLVELDHGAGEEAYGRAVDAAWGVFGSVSVLVNCNSGPATMKPFLETTDEEFDGIMDVNVKASWRMGKAVARKMREAGTGGSIIFITSITGTERGIYPGVSMYGTSMAAVHHLTKMMAMEVGKYGIRVNAVSCGLTPSDSIFESKDTKSVQEMAKKVVPLQRWSKFPGDIMGVVLWLAGDSSTFVTGTISIADGGQSITRARLSSFFKAFDLGSWIFRKSDTLLKTISCRVEEFWRMYIKLDIAVEDVTSVPIDMSGVSIFWCAWRVSVVCLTSFSPAKDESLVMLRYSLKLVSLVAAVSIGALASEGSHVRALSGWKFSSPEFEFEISRLAIKSPHPAKVGPLSYALGTIHNVCV</sequence>
<evidence type="ECO:0000313" key="1">
    <source>
        <dbReference type="EMBL" id="OAE31171.1"/>
    </source>
</evidence>
<evidence type="ECO:0000313" key="2">
    <source>
        <dbReference type="Proteomes" id="UP000077202"/>
    </source>
</evidence>
<dbReference type="PRINTS" id="PR00081">
    <property type="entry name" value="GDHRDH"/>
</dbReference>
<dbReference type="Pfam" id="PF13561">
    <property type="entry name" value="adh_short_C2"/>
    <property type="match status" value="1"/>
</dbReference>
<dbReference type="PANTHER" id="PTHR44375:SF6">
    <property type="entry name" value="F28J7.36 PROTEIN"/>
    <property type="match status" value="1"/>
</dbReference>
<reference evidence="1" key="1">
    <citation type="submission" date="2016-03" db="EMBL/GenBank/DDBJ databases">
        <title>Mechanisms controlling the formation of the plant cell surface in tip-growing cells are functionally conserved among land plants.</title>
        <authorList>
            <person name="Honkanen S."/>
            <person name="Jones V.A."/>
            <person name="Morieri G."/>
            <person name="Champion C."/>
            <person name="Hetherington A.J."/>
            <person name="Kelly S."/>
            <person name="Saint-Marcoux D."/>
            <person name="Proust H."/>
            <person name="Prescott H."/>
            <person name="Dolan L."/>
        </authorList>
    </citation>
    <scope>NUCLEOTIDE SEQUENCE [LARGE SCALE GENOMIC DNA]</scope>
    <source>
        <tissue evidence="1">Whole gametophyte</tissue>
    </source>
</reference>
<dbReference type="AlphaFoldDB" id="A0A176WEZ6"/>
<protein>
    <submittedName>
        <fullName evidence="1">Uncharacterized protein</fullName>
    </submittedName>
</protein>
<dbReference type="InterPro" id="IPR002347">
    <property type="entry name" value="SDR_fam"/>
</dbReference>
<dbReference type="CDD" id="cd05233">
    <property type="entry name" value="SDR_c"/>
    <property type="match status" value="1"/>
</dbReference>
<comment type="caution">
    <text evidence="1">The sequence shown here is derived from an EMBL/GenBank/DDBJ whole genome shotgun (WGS) entry which is preliminary data.</text>
</comment>
<dbReference type="EMBL" id="LVLJ01001153">
    <property type="protein sequence ID" value="OAE31171.1"/>
    <property type="molecule type" value="Genomic_DNA"/>
</dbReference>
<dbReference type="InterPro" id="IPR036291">
    <property type="entry name" value="NAD(P)-bd_dom_sf"/>
</dbReference>
<accession>A0A176WEZ6</accession>
<gene>
    <name evidence="1" type="ORF">AXG93_3617s1100</name>
</gene>
<dbReference type="SUPFAM" id="SSF51735">
    <property type="entry name" value="NAD(P)-binding Rossmann-fold domains"/>
    <property type="match status" value="1"/>
</dbReference>
<dbReference type="Gene3D" id="3.40.50.720">
    <property type="entry name" value="NAD(P)-binding Rossmann-like Domain"/>
    <property type="match status" value="1"/>
</dbReference>
<dbReference type="PANTHER" id="PTHR44375">
    <property type="entry name" value="BETA-KETOACYL-ACP REDUCTASE-LIKE PROTEIN-RELATED"/>
    <property type="match status" value="1"/>
</dbReference>
<dbReference type="FunFam" id="3.40.50.720:FF:000084">
    <property type="entry name" value="Short-chain dehydrogenase reductase"/>
    <property type="match status" value="1"/>
</dbReference>
<dbReference type="Proteomes" id="UP000077202">
    <property type="component" value="Unassembled WGS sequence"/>
</dbReference>
<organism evidence="1 2">
    <name type="scientific">Marchantia polymorpha subsp. ruderalis</name>
    <dbReference type="NCBI Taxonomy" id="1480154"/>
    <lineage>
        <taxon>Eukaryota</taxon>
        <taxon>Viridiplantae</taxon>
        <taxon>Streptophyta</taxon>
        <taxon>Embryophyta</taxon>
        <taxon>Marchantiophyta</taxon>
        <taxon>Marchantiopsida</taxon>
        <taxon>Marchantiidae</taxon>
        <taxon>Marchantiales</taxon>
        <taxon>Marchantiaceae</taxon>
        <taxon>Marchantia</taxon>
    </lineage>
</organism>
<proteinExistence type="predicted"/>
<name>A0A176WEZ6_MARPO</name>
<keyword evidence="2" id="KW-1185">Reference proteome</keyword>